<keyword evidence="1" id="KW-1133">Transmembrane helix</keyword>
<name>A0A7Z0VQ41_9GAMM</name>
<evidence type="ECO:0000256" key="1">
    <source>
        <dbReference type="SAM" id="Phobius"/>
    </source>
</evidence>
<feature type="transmembrane region" description="Helical" evidence="1">
    <location>
        <begin position="340"/>
        <end position="362"/>
    </location>
</feature>
<evidence type="ECO:0000313" key="2">
    <source>
        <dbReference type="EMBL" id="ODJ89301.1"/>
    </source>
</evidence>
<sequence>MSDKDNAIHVLGWEKWRVGWLDETGDATGKTLTRVAKPTVATPIVDSDYTISATDADSDTVKLVAIEVGDRLYYTAEYRRQSNLDTDLPDAGVVITKANEHINQGEGPVIVQESDVTAGNLDDAPFTINAPRNLFDDIGSGVNIEVTSMDANEAQIRLNYALPPTENDVYVSDINERWKSEDVWVDAPDVGGNFEADPLAVIDTDEQPVVGELNKVYGRVRNQGHADATNFEVHLEIREPWGAGGPWRSLRIENVPLLQGTDTDDPALPNTQVAVVYTAPDGTTQVHYVTTDEHGCYVDTLSVAEPGRWETEVVLEEDDCREGAAAPTGTVEVPPTLCGGPLWCCWILLVLVVAVIATLLWLARLLCGIKSATLPFLIALLVTILLIWLILARCDVMLGWLLLVIGAAILLAVLIICFTRLAPCFGSGRESTRA</sequence>
<keyword evidence="1" id="KW-0472">Membrane</keyword>
<gene>
    <name evidence="2" type="ORF">CODIS_04000</name>
</gene>
<reference evidence="2 3" key="1">
    <citation type="submission" date="2016-06" db="EMBL/GenBank/DDBJ databases">
        <title>Genome sequence of endosymbiont of Candidatus Endolucinida thiodiazotropha.</title>
        <authorList>
            <person name="Poehlein A."/>
            <person name="Koenig S."/>
            <person name="Heiden S.E."/>
            <person name="Thuermer A."/>
            <person name="Voget S."/>
            <person name="Daniel R."/>
            <person name="Markert S."/>
            <person name="Gros O."/>
            <person name="Schweder T."/>
        </authorList>
    </citation>
    <scope>NUCLEOTIDE SEQUENCE [LARGE SCALE GENOMIC DNA]</scope>
    <source>
        <strain evidence="2 3">COS</strain>
    </source>
</reference>
<feature type="transmembrane region" description="Helical" evidence="1">
    <location>
        <begin position="374"/>
        <end position="391"/>
    </location>
</feature>
<proteinExistence type="predicted"/>
<accession>A0A7Z0VQ41</accession>
<comment type="caution">
    <text evidence="2">The sequence shown here is derived from an EMBL/GenBank/DDBJ whole genome shotgun (WGS) entry which is preliminary data.</text>
</comment>
<feature type="transmembrane region" description="Helical" evidence="1">
    <location>
        <begin position="397"/>
        <end position="419"/>
    </location>
</feature>
<organism evidence="2 3">
    <name type="scientific">Candidatus Thiodiazotropha endolucinida</name>
    <dbReference type="NCBI Taxonomy" id="1655433"/>
    <lineage>
        <taxon>Bacteria</taxon>
        <taxon>Pseudomonadati</taxon>
        <taxon>Pseudomonadota</taxon>
        <taxon>Gammaproteobacteria</taxon>
        <taxon>Chromatiales</taxon>
        <taxon>Sedimenticolaceae</taxon>
        <taxon>Candidatus Thiodiazotropha</taxon>
    </lineage>
</organism>
<dbReference type="Proteomes" id="UP000094769">
    <property type="component" value="Unassembled WGS sequence"/>
</dbReference>
<dbReference type="RefSeq" id="WP_069121042.1">
    <property type="nucleotide sequence ID" value="NZ_MARB01000002.1"/>
</dbReference>
<dbReference type="AlphaFoldDB" id="A0A7Z0VQ41"/>
<dbReference type="OrthoDB" id="9790784at2"/>
<protein>
    <submittedName>
        <fullName evidence="2">Uncharacterized protein</fullName>
    </submittedName>
</protein>
<evidence type="ECO:0000313" key="3">
    <source>
        <dbReference type="Proteomes" id="UP000094769"/>
    </source>
</evidence>
<dbReference type="EMBL" id="MARB01000002">
    <property type="protein sequence ID" value="ODJ89301.1"/>
    <property type="molecule type" value="Genomic_DNA"/>
</dbReference>
<keyword evidence="1" id="KW-0812">Transmembrane</keyword>
<keyword evidence="3" id="KW-1185">Reference proteome</keyword>